<dbReference type="GO" id="GO:0008948">
    <property type="term" value="F:oxaloacetate decarboxylase activity"/>
    <property type="evidence" value="ECO:0007669"/>
    <property type="project" value="UniProtKB-EC"/>
</dbReference>
<feature type="binding site" evidence="13">
    <location>
        <position position="148"/>
    </location>
    <ligand>
        <name>substrate</name>
    </ligand>
</feature>
<dbReference type="CDD" id="cd16841">
    <property type="entry name" value="RraA_family"/>
    <property type="match status" value="1"/>
</dbReference>
<reference evidence="15" key="1">
    <citation type="submission" date="2024-07" db="EMBL/GenBank/DDBJ databases">
        <authorList>
            <person name="Li J."/>
            <person name="Wei H."/>
            <person name="Ma J."/>
        </authorList>
    </citation>
    <scope>NUCLEOTIDE SEQUENCE</scope>
    <source>
        <strain evidence="15">AMU7</strain>
    </source>
</reference>
<sequence>MSPNTLGTDPVHVMERTDSERSGSAKPAATTALSDRELCDRFEVIPTAAINDVLRSKGLIQQVLPPSVEGLEPSMRVAGIAFTIKGSKNLQLANEMEERAAMLEAIPQDAVCVWDTSNDDESAQWGEVMTMAAQRQGCRGAIVDGGVRDTDKILELDFPVFCRYRTSNGMLGRFRMSAWQVPVRIGQVTIHPGDITVGDIDGVIIVPRALAEETLVEAERIQFDEISLKKMITDGIAPREVVERGGYF</sequence>
<evidence type="ECO:0000256" key="12">
    <source>
        <dbReference type="ARBA" id="ARBA00047973"/>
    </source>
</evidence>
<evidence type="ECO:0000256" key="8">
    <source>
        <dbReference type="ARBA" id="ARBA00025046"/>
    </source>
</evidence>
<evidence type="ECO:0000256" key="3">
    <source>
        <dbReference type="ARBA" id="ARBA00008621"/>
    </source>
</evidence>
<accession>A0AB39YRV0</accession>
<protein>
    <recommendedName>
        <fullName evidence="7">Putative 4-hydroxy-4-methyl-2-oxoglutarate aldolase</fullName>
        <ecNumber evidence="6">4.1.1.112</ecNumber>
        <ecNumber evidence="5">4.1.3.17</ecNumber>
    </recommendedName>
    <alternativeName>
        <fullName evidence="11">Oxaloacetate decarboxylase</fullName>
    </alternativeName>
    <alternativeName>
        <fullName evidence="9">Regulator of ribonuclease activity homolog</fullName>
    </alternativeName>
    <alternativeName>
        <fullName evidence="10">RraA-like protein</fullName>
    </alternativeName>
</protein>
<dbReference type="EC" id="4.1.1.112" evidence="6"/>
<comment type="subunit">
    <text evidence="4">Homotrimer.</text>
</comment>
<gene>
    <name evidence="15" type="ORF">ABQM86_20310</name>
</gene>
<dbReference type="InterPro" id="IPR036704">
    <property type="entry name" value="RraA/RraA-like_sf"/>
</dbReference>
<dbReference type="Pfam" id="PF03737">
    <property type="entry name" value="RraA-like"/>
    <property type="match status" value="1"/>
</dbReference>
<comment type="catalytic activity">
    <reaction evidence="12">
        <text>oxaloacetate + H(+) = pyruvate + CO2</text>
        <dbReference type="Rhea" id="RHEA:15641"/>
        <dbReference type="ChEBI" id="CHEBI:15361"/>
        <dbReference type="ChEBI" id="CHEBI:15378"/>
        <dbReference type="ChEBI" id="CHEBI:16452"/>
        <dbReference type="ChEBI" id="CHEBI:16526"/>
        <dbReference type="EC" id="4.1.1.112"/>
    </reaction>
</comment>
<comment type="function">
    <text evidence="8">Catalyzes the aldol cleavage of 4-hydroxy-4-methyl-2-oxoglutarate (HMG) into 2 molecules of pyruvate. Also contains a secondary oxaloacetate (OAA) decarboxylase activity due to the common pyruvate enolate transition state formed following C-C bond cleavage in the retro-aldol and decarboxylation reactions.</text>
</comment>
<keyword evidence="13" id="KW-0479">Metal-binding</keyword>
<evidence type="ECO:0000256" key="1">
    <source>
        <dbReference type="ARBA" id="ARBA00001342"/>
    </source>
</evidence>
<feature type="region of interest" description="Disordered" evidence="14">
    <location>
        <begin position="1"/>
        <end position="32"/>
    </location>
</feature>
<dbReference type="PANTHER" id="PTHR33254">
    <property type="entry name" value="4-HYDROXY-4-METHYL-2-OXOGLUTARATE ALDOLASE 3-RELATED"/>
    <property type="match status" value="1"/>
</dbReference>
<dbReference type="AlphaFoldDB" id="A0AB39YRV0"/>
<comment type="similarity">
    <text evidence="3">Belongs to the class II aldolase/RraA-like family.</text>
</comment>
<comment type="catalytic activity">
    <reaction evidence="1">
        <text>4-hydroxy-4-methyl-2-oxoglutarate = 2 pyruvate</text>
        <dbReference type="Rhea" id="RHEA:22748"/>
        <dbReference type="ChEBI" id="CHEBI:15361"/>
        <dbReference type="ChEBI" id="CHEBI:58276"/>
        <dbReference type="EC" id="4.1.3.17"/>
    </reaction>
</comment>
<proteinExistence type="inferred from homology"/>
<dbReference type="Gene3D" id="3.50.30.40">
    <property type="entry name" value="Ribonuclease E inhibitor RraA/RraA-like"/>
    <property type="match status" value="1"/>
</dbReference>
<evidence type="ECO:0000256" key="10">
    <source>
        <dbReference type="ARBA" id="ARBA00030169"/>
    </source>
</evidence>
<dbReference type="SUPFAM" id="SSF89562">
    <property type="entry name" value="RraA-like"/>
    <property type="match status" value="1"/>
</dbReference>
<evidence type="ECO:0000256" key="6">
    <source>
        <dbReference type="ARBA" id="ARBA00012947"/>
    </source>
</evidence>
<organism evidence="15">
    <name type="scientific">Paenarthrobacter sp. AMU7</name>
    <dbReference type="NCBI Taxonomy" id="3162492"/>
    <lineage>
        <taxon>Bacteria</taxon>
        <taxon>Bacillati</taxon>
        <taxon>Actinomycetota</taxon>
        <taxon>Actinomycetes</taxon>
        <taxon>Micrococcales</taxon>
        <taxon>Micrococcaceae</taxon>
        <taxon>Paenarthrobacter</taxon>
    </lineage>
</organism>
<feature type="compositionally biased region" description="Basic and acidic residues" evidence="14">
    <location>
        <begin position="12"/>
        <end position="23"/>
    </location>
</feature>
<evidence type="ECO:0000256" key="2">
    <source>
        <dbReference type="ARBA" id="ARBA00001968"/>
    </source>
</evidence>
<dbReference type="EC" id="4.1.3.17" evidence="5"/>
<keyword evidence="13" id="KW-0460">Magnesium</keyword>
<evidence type="ECO:0000256" key="9">
    <source>
        <dbReference type="ARBA" id="ARBA00029596"/>
    </source>
</evidence>
<dbReference type="PANTHER" id="PTHR33254:SF4">
    <property type="entry name" value="4-HYDROXY-4-METHYL-2-OXOGLUTARATE ALDOLASE 3-RELATED"/>
    <property type="match status" value="1"/>
</dbReference>
<dbReference type="EMBL" id="CP165735">
    <property type="protein sequence ID" value="XDV71272.1"/>
    <property type="molecule type" value="Genomic_DNA"/>
</dbReference>
<feature type="binding site" evidence="13">
    <location>
        <begin position="126"/>
        <end position="129"/>
    </location>
    <ligand>
        <name>substrate</name>
    </ligand>
</feature>
<name>A0AB39YRV0_9MICC</name>
<comment type="cofactor">
    <cofactor evidence="13">
        <name>Mg(2+)</name>
        <dbReference type="ChEBI" id="CHEBI:18420"/>
    </cofactor>
</comment>
<dbReference type="GO" id="GO:0046872">
    <property type="term" value="F:metal ion binding"/>
    <property type="evidence" value="ECO:0007669"/>
    <property type="project" value="UniProtKB-KW"/>
</dbReference>
<feature type="binding site" evidence="13">
    <location>
        <position position="149"/>
    </location>
    <ligand>
        <name>Mg(2+)</name>
        <dbReference type="ChEBI" id="CHEBI:18420"/>
    </ligand>
</feature>
<evidence type="ECO:0000256" key="5">
    <source>
        <dbReference type="ARBA" id="ARBA00012213"/>
    </source>
</evidence>
<comment type="cofactor">
    <cofactor evidence="2">
        <name>a divalent metal cation</name>
        <dbReference type="ChEBI" id="CHEBI:60240"/>
    </cofactor>
</comment>
<evidence type="ECO:0000256" key="4">
    <source>
        <dbReference type="ARBA" id="ARBA00011233"/>
    </source>
</evidence>
<evidence type="ECO:0000256" key="14">
    <source>
        <dbReference type="SAM" id="MobiDB-lite"/>
    </source>
</evidence>
<evidence type="ECO:0000256" key="7">
    <source>
        <dbReference type="ARBA" id="ARBA00016549"/>
    </source>
</evidence>
<dbReference type="RefSeq" id="WP_280624531.1">
    <property type="nucleotide sequence ID" value="NZ_CP165735.1"/>
</dbReference>
<dbReference type="InterPro" id="IPR005493">
    <property type="entry name" value="RraA/RraA-like"/>
</dbReference>
<dbReference type="GO" id="GO:0047443">
    <property type="term" value="F:4-hydroxy-4-methyl-2-oxoglutarate aldolase activity"/>
    <property type="evidence" value="ECO:0007669"/>
    <property type="project" value="UniProtKB-EC"/>
</dbReference>
<evidence type="ECO:0000256" key="11">
    <source>
        <dbReference type="ARBA" id="ARBA00032305"/>
    </source>
</evidence>
<evidence type="ECO:0000256" key="13">
    <source>
        <dbReference type="PIRSR" id="PIRSR605493-1"/>
    </source>
</evidence>
<evidence type="ECO:0000313" key="15">
    <source>
        <dbReference type="EMBL" id="XDV71272.1"/>
    </source>
</evidence>